<organism evidence="3 4">
    <name type="scientific">Sphingopyxis witflariensis</name>
    <dbReference type="NCBI Taxonomy" id="173675"/>
    <lineage>
        <taxon>Bacteria</taxon>
        <taxon>Pseudomonadati</taxon>
        <taxon>Pseudomonadota</taxon>
        <taxon>Alphaproteobacteria</taxon>
        <taxon>Sphingomonadales</taxon>
        <taxon>Sphingomonadaceae</taxon>
        <taxon>Sphingopyxis</taxon>
    </lineage>
</organism>
<feature type="compositionally biased region" description="Basic and acidic residues" evidence="2">
    <location>
        <begin position="292"/>
        <end position="305"/>
    </location>
</feature>
<keyword evidence="1" id="KW-0175">Coiled coil</keyword>
<evidence type="ECO:0000256" key="2">
    <source>
        <dbReference type="SAM" id="MobiDB-lite"/>
    </source>
</evidence>
<dbReference type="OrthoDB" id="7597392at2"/>
<sequence>MARLAESEFGIMKKSSDWVRQPGLDKMLDQLVEERGCTPAELIPYDAAKALDIEPSGEFYKKVRDWKQRRAAECDTPVMEVPPHVQAEFRKTVDRFTDDAMNSFVHAVRLIGGDFNRTTMLRVAAAERRAEDARAEADSLLDQWTAAEAERDAAQIRAAELVHALADAQRREEALIVRLEERDALLRMVKLTTADAAATVIADEAPPVGSIDDNHESYPGDAMVVDPSTTRSKHDGAEPDVMAGVSADPTRVADEAPSLSTVSERDEAEMASTNPVDRCQGDRVEMPFADRTGGEHATDGDRDAE</sequence>
<evidence type="ECO:0000313" key="4">
    <source>
        <dbReference type="Proteomes" id="UP000197097"/>
    </source>
</evidence>
<name>A0A246K3L9_9SPHN</name>
<dbReference type="Proteomes" id="UP000197097">
    <property type="component" value="Unassembled WGS sequence"/>
</dbReference>
<keyword evidence="4" id="KW-1185">Reference proteome</keyword>
<dbReference type="RefSeq" id="WP_088471685.1">
    <property type="nucleotide sequence ID" value="NZ_NISJ01000002.1"/>
</dbReference>
<evidence type="ECO:0000313" key="3">
    <source>
        <dbReference type="EMBL" id="OWR00195.1"/>
    </source>
</evidence>
<proteinExistence type="predicted"/>
<feature type="region of interest" description="Disordered" evidence="2">
    <location>
        <begin position="227"/>
        <end position="305"/>
    </location>
</feature>
<protein>
    <submittedName>
        <fullName evidence="3">Uncharacterized protein</fullName>
    </submittedName>
</protein>
<comment type="caution">
    <text evidence="3">The sequence shown here is derived from an EMBL/GenBank/DDBJ whole genome shotgun (WGS) entry which is preliminary data.</text>
</comment>
<dbReference type="AlphaFoldDB" id="A0A246K3L9"/>
<dbReference type="EMBL" id="NISJ01000002">
    <property type="protein sequence ID" value="OWR00195.1"/>
    <property type="molecule type" value="Genomic_DNA"/>
</dbReference>
<evidence type="ECO:0000256" key="1">
    <source>
        <dbReference type="SAM" id="Coils"/>
    </source>
</evidence>
<gene>
    <name evidence="3" type="ORF">CDQ91_05375</name>
</gene>
<feature type="coiled-coil region" evidence="1">
    <location>
        <begin position="116"/>
        <end position="171"/>
    </location>
</feature>
<reference evidence="3 4" key="1">
    <citation type="journal article" date="2002" name="Int. J. Syst. Evol. Microbiol.">
        <title>Sphingopyxis witflariensis sp. nov., isolated from activated sludge.</title>
        <authorList>
            <person name="Kampfer P."/>
            <person name="Witzenberger R."/>
            <person name="Denner E.B."/>
            <person name="Busse H.J."/>
            <person name="Neef A."/>
        </authorList>
    </citation>
    <scope>NUCLEOTIDE SEQUENCE [LARGE SCALE GENOMIC DNA]</scope>
    <source>
        <strain evidence="3 4">DSM 14551</strain>
    </source>
</reference>
<accession>A0A246K3L9</accession>